<reference evidence="1" key="1">
    <citation type="submission" date="2012-10" db="EMBL/GenBank/DDBJ databases">
        <authorList>
            <person name="Harkins D.M."/>
            <person name="Durkin A.S."/>
            <person name="Brinkac L.M."/>
            <person name="Selengut J.D."/>
            <person name="Sanka R."/>
            <person name="DePew J."/>
            <person name="Purushe J."/>
            <person name="Picardeau M."/>
            <person name="Werts C."/>
            <person name="Goarant C."/>
            <person name="Vinetz J.M."/>
            <person name="Sutton G.G."/>
            <person name="Nelson W.C."/>
            <person name="Fouts D.E."/>
        </authorList>
    </citation>
    <scope>NUCLEOTIDE SEQUENCE [LARGE SCALE GENOMIC DNA]</scope>
    <source>
        <strain evidence="1">200802841</strain>
    </source>
</reference>
<dbReference type="EMBL" id="AKWH02000044">
    <property type="protein sequence ID" value="EKO50925.1"/>
    <property type="molecule type" value="Genomic_DNA"/>
</dbReference>
<evidence type="ECO:0000313" key="1">
    <source>
        <dbReference type="EMBL" id="EKO50925.1"/>
    </source>
</evidence>
<keyword evidence="2" id="KW-1185">Reference proteome</keyword>
<dbReference type="Proteomes" id="UP000006339">
    <property type="component" value="Unassembled WGS sequence"/>
</dbReference>
<accession>A0A828Y3P4</accession>
<evidence type="ECO:0000313" key="2">
    <source>
        <dbReference type="Proteomes" id="UP000006339"/>
    </source>
</evidence>
<comment type="caution">
    <text evidence="1">The sequence shown here is derived from an EMBL/GenBank/DDBJ whole genome shotgun (WGS) entry which is preliminary data.</text>
</comment>
<name>A0A828Y3P4_9LEPT</name>
<organism evidence="1 2">
    <name type="scientific">Leptospira kirschneri str. 200802841</name>
    <dbReference type="NCBI Taxonomy" id="1193047"/>
    <lineage>
        <taxon>Bacteria</taxon>
        <taxon>Pseudomonadati</taxon>
        <taxon>Spirochaetota</taxon>
        <taxon>Spirochaetia</taxon>
        <taxon>Leptospirales</taxon>
        <taxon>Leptospiraceae</taxon>
        <taxon>Leptospira</taxon>
    </lineage>
</organism>
<sequence>MIYSFALLRIEFISIYTDHFSVLLYTHSFPYLDKDLILGKNLQSSDFNNSSEK</sequence>
<gene>
    <name evidence="1" type="ORF">LEP1GSC131_3314</name>
</gene>
<dbReference type="AlphaFoldDB" id="A0A828Y3P4"/>
<protein>
    <submittedName>
        <fullName evidence="1">Uncharacterized protein</fullName>
    </submittedName>
</protein>
<proteinExistence type="predicted"/>